<dbReference type="InterPro" id="IPR005248">
    <property type="entry name" value="NadD/NMNAT"/>
</dbReference>
<dbReference type="CDD" id="cd02165">
    <property type="entry name" value="NMNAT"/>
    <property type="match status" value="1"/>
</dbReference>
<evidence type="ECO:0000256" key="3">
    <source>
        <dbReference type="ARBA" id="ARBA00022679"/>
    </source>
</evidence>
<dbReference type="PANTHER" id="PTHR39321:SF3">
    <property type="entry name" value="PHOSPHOPANTETHEINE ADENYLYLTRANSFERASE"/>
    <property type="match status" value="1"/>
</dbReference>
<evidence type="ECO:0000256" key="6">
    <source>
        <dbReference type="ARBA" id="ARBA00022840"/>
    </source>
</evidence>
<evidence type="ECO:0000259" key="8">
    <source>
        <dbReference type="Pfam" id="PF01467"/>
    </source>
</evidence>
<sequence>MSRLVGIFGGTFDPVHYGHLRPALDVMQQCGLDEVRFIPNRTPPHRDSPYLSDRQRAELVQLAIAHTPGFVMDDRELLRDGPSYMVDTLISLREEDPQSTFCLILGMDAYNGLPQWHRWQRIPELCHIIVTTRPLVEWVGLSQEMQATVTISHDPQCLQHRSTGQILLQSVTQLDISASSIRQYLQAGQSTQYLLPEALREKLEQAYGKRNK</sequence>
<dbReference type="NCBIfam" id="TIGR00482">
    <property type="entry name" value="nicotinate (nicotinamide) nucleotide adenylyltransferase"/>
    <property type="match status" value="1"/>
</dbReference>
<dbReference type="GO" id="GO:0005524">
    <property type="term" value="F:ATP binding"/>
    <property type="evidence" value="ECO:0007669"/>
    <property type="project" value="UniProtKB-KW"/>
</dbReference>
<reference evidence="9" key="1">
    <citation type="submission" date="2018-06" db="EMBL/GenBank/DDBJ databases">
        <authorList>
            <person name="Zhirakovskaya E."/>
        </authorList>
    </citation>
    <scope>NUCLEOTIDE SEQUENCE</scope>
</reference>
<dbReference type="SUPFAM" id="SSF52374">
    <property type="entry name" value="Nucleotidylyl transferase"/>
    <property type="match status" value="1"/>
</dbReference>
<dbReference type="InterPro" id="IPR004821">
    <property type="entry name" value="Cyt_trans-like"/>
</dbReference>
<evidence type="ECO:0000256" key="5">
    <source>
        <dbReference type="ARBA" id="ARBA00022741"/>
    </source>
</evidence>
<keyword evidence="6" id="KW-0067">ATP-binding</keyword>
<dbReference type="EMBL" id="UOFI01000185">
    <property type="protein sequence ID" value="VAW69994.1"/>
    <property type="molecule type" value="Genomic_DNA"/>
</dbReference>
<evidence type="ECO:0000313" key="9">
    <source>
        <dbReference type="EMBL" id="VAW69994.1"/>
    </source>
</evidence>
<evidence type="ECO:0000256" key="2">
    <source>
        <dbReference type="ARBA" id="ARBA00022642"/>
    </source>
</evidence>
<keyword evidence="4 9" id="KW-0548">Nucleotidyltransferase</keyword>
<accession>A0A3B0YM37</accession>
<dbReference type="NCBIfam" id="NF000839">
    <property type="entry name" value="PRK00071.1-1"/>
    <property type="match status" value="1"/>
</dbReference>
<gene>
    <name evidence="9" type="ORF">MNBD_GAMMA09-1721</name>
</gene>
<keyword evidence="3 9" id="KW-0808">Transferase</keyword>
<dbReference type="HAMAP" id="MF_00244">
    <property type="entry name" value="NaMN_adenylyltr"/>
    <property type="match status" value="1"/>
</dbReference>
<keyword evidence="2" id="KW-0662">Pyridine nucleotide biosynthesis</keyword>
<name>A0A3B0YM37_9ZZZZ</name>
<dbReference type="Pfam" id="PF01467">
    <property type="entry name" value="CTP_transf_like"/>
    <property type="match status" value="1"/>
</dbReference>
<dbReference type="InterPro" id="IPR014729">
    <property type="entry name" value="Rossmann-like_a/b/a_fold"/>
</dbReference>
<comment type="pathway">
    <text evidence="1">Cofactor biosynthesis; NAD(+) biosynthesis.</text>
</comment>
<proteinExistence type="inferred from homology"/>
<dbReference type="NCBIfam" id="TIGR00125">
    <property type="entry name" value="cyt_tran_rel"/>
    <property type="match status" value="1"/>
</dbReference>
<keyword evidence="7" id="KW-0520">NAD</keyword>
<dbReference type="GO" id="GO:0009435">
    <property type="term" value="P:NAD+ biosynthetic process"/>
    <property type="evidence" value="ECO:0007669"/>
    <property type="project" value="UniProtKB-UniPathway"/>
</dbReference>
<organism evidence="9">
    <name type="scientific">hydrothermal vent metagenome</name>
    <dbReference type="NCBI Taxonomy" id="652676"/>
    <lineage>
        <taxon>unclassified sequences</taxon>
        <taxon>metagenomes</taxon>
        <taxon>ecological metagenomes</taxon>
    </lineage>
</organism>
<dbReference type="UniPathway" id="UPA00253"/>
<dbReference type="PANTHER" id="PTHR39321">
    <property type="entry name" value="NICOTINATE-NUCLEOTIDE ADENYLYLTRANSFERASE-RELATED"/>
    <property type="match status" value="1"/>
</dbReference>
<evidence type="ECO:0000256" key="7">
    <source>
        <dbReference type="ARBA" id="ARBA00023027"/>
    </source>
</evidence>
<dbReference type="GO" id="GO:0004515">
    <property type="term" value="F:nicotinate-nucleotide adenylyltransferase activity"/>
    <property type="evidence" value="ECO:0007669"/>
    <property type="project" value="UniProtKB-EC"/>
</dbReference>
<dbReference type="Gene3D" id="3.40.50.620">
    <property type="entry name" value="HUPs"/>
    <property type="match status" value="1"/>
</dbReference>
<dbReference type="AlphaFoldDB" id="A0A3B0YM37"/>
<keyword evidence="5" id="KW-0547">Nucleotide-binding</keyword>
<protein>
    <submittedName>
        <fullName evidence="9">Nicotinate-nucleotide adenylyltransferase</fullName>
        <ecNumber evidence="9">2.7.7.18</ecNumber>
    </submittedName>
</protein>
<evidence type="ECO:0000256" key="1">
    <source>
        <dbReference type="ARBA" id="ARBA00004790"/>
    </source>
</evidence>
<feature type="domain" description="Cytidyltransferase-like" evidence="8">
    <location>
        <begin position="7"/>
        <end position="183"/>
    </location>
</feature>
<dbReference type="EC" id="2.7.7.18" evidence="9"/>
<evidence type="ECO:0000256" key="4">
    <source>
        <dbReference type="ARBA" id="ARBA00022695"/>
    </source>
</evidence>